<dbReference type="AlphaFoldDB" id="A0A7S4KYP9"/>
<sequence length="175" mass="19234">MATSSLLLLLLGTCAPSCLCFIASGTQRYSSCVLMRRHAACTVRSRRSHSVASTCLQLEASTKDGFDDDGSRNRYQQMEEFNEAAYSELRTFSAVSTGASLDSADEKPLLPNPELSAQQSIAAVLTAMKLNSKTGCRVYLRFMSEHNAQSNLTPQELEDFLKMSGEMQVLLGNFR</sequence>
<protein>
    <submittedName>
        <fullName evidence="2">Uncharacterized protein</fullName>
    </submittedName>
</protein>
<keyword evidence="1" id="KW-0732">Signal</keyword>
<gene>
    <name evidence="2" type="ORF">GTHE00462_LOCUS20581</name>
</gene>
<reference evidence="2" key="1">
    <citation type="submission" date="2021-01" db="EMBL/GenBank/DDBJ databases">
        <authorList>
            <person name="Corre E."/>
            <person name="Pelletier E."/>
            <person name="Niang G."/>
            <person name="Scheremetjew M."/>
            <person name="Finn R."/>
            <person name="Kale V."/>
            <person name="Holt S."/>
            <person name="Cochrane G."/>
            <person name="Meng A."/>
            <person name="Brown T."/>
            <person name="Cohen L."/>
        </authorList>
    </citation>
    <scope>NUCLEOTIDE SEQUENCE</scope>
    <source>
        <strain evidence="2">CCMP 2712</strain>
    </source>
</reference>
<evidence type="ECO:0000313" key="2">
    <source>
        <dbReference type="EMBL" id="CAE2309616.1"/>
    </source>
</evidence>
<feature type="chain" id="PRO_5030934663" evidence="1">
    <location>
        <begin position="21"/>
        <end position="175"/>
    </location>
</feature>
<proteinExistence type="predicted"/>
<evidence type="ECO:0000256" key="1">
    <source>
        <dbReference type="SAM" id="SignalP"/>
    </source>
</evidence>
<organism evidence="2">
    <name type="scientific">Guillardia theta</name>
    <name type="common">Cryptophyte</name>
    <name type="synonym">Cryptomonas phi</name>
    <dbReference type="NCBI Taxonomy" id="55529"/>
    <lineage>
        <taxon>Eukaryota</taxon>
        <taxon>Cryptophyceae</taxon>
        <taxon>Pyrenomonadales</taxon>
        <taxon>Geminigeraceae</taxon>
        <taxon>Guillardia</taxon>
    </lineage>
</organism>
<accession>A0A7S4KYP9</accession>
<feature type="signal peptide" evidence="1">
    <location>
        <begin position="1"/>
        <end position="20"/>
    </location>
</feature>
<name>A0A7S4KYP9_GUITH</name>
<dbReference type="EMBL" id="HBKN01026629">
    <property type="protein sequence ID" value="CAE2309616.1"/>
    <property type="molecule type" value="Transcribed_RNA"/>
</dbReference>